<name>A0A1W1CR23_9ZZZZ</name>
<dbReference type="SUPFAM" id="SSF52172">
    <property type="entry name" value="CheY-like"/>
    <property type="match status" value="1"/>
</dbReference>
<dbReference type="SMART" id="SM00388">
    <property type="entry name" value="HisKA"/>
    <property type="match status" value="1"/>
</dbReference>
<reference evidence="5" key="1">
    <citation type="submission" date="2016-10" db="EMBL/GenBank/DDBJ databases">
        <authorList>
            <person name="de Groot N.N."/>
        </authorList>
    </citation>
    <scope>NUCLEOTIDE SEQUENCE</scope>
</reference>
<dbReference type="SUPFAM" id="SSF55874">
    <property type="entry name" value="ATPase domain of HSP90 chaperone/DNA topoisomerase II/histidine kinase"/>
    <property type="match status" value="1"/>
</dbReference>
<dbReference type="Pfam" id="PF00072">
    <property type="entry name" value="Response_reg"/>
    <property type="match status" value="1"/>
</dbReference>
<gene>
    <name evidence="5" type="ORF">MNB_SV-10-1595</name>
</gene>
<dbReference type="CDD" id="cd17546">
    <property type="entry name" value="REC_hyHK_CKI1_RcsC-like"/>
    <property type="match status" value="1"/>
</dbReference>
<dbReference type="SMART" id="SM00387">
    <property type="entry name" value="HATPase_c"/>
    <property type="match status" value="1"/>
</dbReference>
<dbReference type="PRINTS" id="PR00344">
    <property type="entry name" value="BCTRLSENSOR"/>
</dbReference>
<proteinExistence type="predicted"/>
<organism evidence="5">
    <name type="scientific">hydrothermal vent metagenome</name>
    <dbReference type="NCBI Taxonomy" id="652676"/>
    <lineage>
        <taxon>unclassified sequences</taxon>
        <taxon>metagenomes</taxon>
        <taxon>ecological metagenomes</taxon>
    </lineage>
</organism>
<keyword evidence="5" id="KW-0418">Kinase</keyword>
<dbReference type="InterPro" id="IPR036890">
    <property type="entry name" value="HATPase_C_sf"/>
</dbReference>
<dbReference type="SUPFAM" id="SSF47384">
    <property type="entry name" value="Homodimeric domain of signal transducing histidine kinase"/>
    <property type="match status" value="1"/>
</dbReference>
<evidence type="ECO:0000313" key="5">
    <source>
        <dbReference type="EMBL" id="SFV68137.1"/>
    </source>
</evidence>
<dbReference type="InterPro" id="IPR003594">
    <property type="entry name" value="HATPase_dom"/>
</dbReference>
<dbReference type="AlphaFoldDB" id="A0A1W1CR23"/>
<dbReference type="CDD" id="cd16922">
    <property type="entry name" value="HATPase_EvgS-ArcB-TorS-like"/>
    <property type="match status" value="1"/>
</dbReference>
<feature type="domain" description="Histidine kinase" evidence="3">
    <location>
        <begin position="100"/>
        <end position="322"/>
    </location>
</feature>
<evidence type="ECO:0000259" key="4">
    <source>
        <dbReference type="PROSITE" id="PS50110"/>
    </source>
</evidence>
<dbReference type="InterPro" id="IPR004358">
    <property type="entry name" value="Sig_transdc_His_kin-like_C"/>
</dbReference>
<dbReference type="Gene3D" id="3.40.50.2300">
    <property type="match status" value="1"/>
</dbReference>
<dbReference type="PROSITE" id="PS50110">
    <property type="entry name" value="RESPONSE_REGULATORY"/>
    <property type="match status" value="1"/>
</dbReference>
<dbReference type="CDD" id="cd00082">
    <property type="entry name" value="HisKA"/>
    <property type="match status" value="1"/>
</dbReference>
<dbReference type="Gene3D" id="3.30.565.10">
    <property type="entry name" value="Histidine kinase-like ATPase, C-terminal domain"/>
    <property type="match status" value="1"/>
</dbReference>
<protein>
    <submittedName>
        <fullName evidence="5">BarA sensory histidine kinase (= VarS = GacS)</fullName>
    </submittedName>
</protein>
<dbReference type="FunFam" id="3.30.565.10:FF:000010">
    <property type="entry name" value="Sensor histidine kinase RcsC"/>
    <property type="match status" value="1"/>
</dbReference>
<evidence type="ECO:0000259" key="3">
    <source>
        <dbReference type="PROSITE" id="PS50109"/>
    </source>
</evidence>
<dbReference type="InterPro" id="IPR001789">
    <property type="entry name" value="Sig_transdc_resp-reg_receiver"/>
</dbReference>
<dbReference type="GO" id="GO:0000155">
    <property type="term" value="F:phosphorelay sensor kinase activity"/>
    <property type="evidence" value="ECO:0007669"/>
    <property type="project" value="InterPro"/>
</dbReference>
<dbReference type="Pfam" id="PF00512">
    <property type="entry name" value="HisKA"/>
    <property type="match status" value="1"/>
</dbReference>
<dbReference type="EMBL" id="FPHL01000050">
    <property type="protein sequence ID" value="SFV68137.1"/>
    <property type="molecule type" value="Genomic_DNA"/>
</dbReference>
<dbReference type="Pfam" id="PF02518">
    <property type="entry name" value="HATPase_c"/>
    <property type="match status" value="1"/>
</dbReference>
<keyword evidence="5" id="KW-0808">Transferase</keyword>
<keyword evidence="2" id="KW-0902">Two-component regulatory system</keyword>
<dbReference type="InterPro" id="IPR003661">
    <property type="entry name" value="HisK_dim/P_dom"/>
</dbReference>
<sequence length="476" mass="52284">MAKKLFFMIGAALLAGVLGFKFFGLTALQSLLVGLLAAVPFVLISGKPSRVPASTSPKKKEEPSPCTDEYRLLEKKFKAVSEKAEKLEYEKKTTEMFLASMSHEIRTPLNGIIGLTEVLDGMDLNEEQKEFVSMIRESSNNLRVIVNDVLEVSKLNAGKMELESIAFDLAFKIKASVGLFMPKIKEKEIALNTFVDPQIPQQVVGDPTRLSQVLNNLISNALKFTPKGGKIGITAEFIGREGDNIRLKISVNDSGIGLNKAQQKKIFEAYSQASASTTRKSGGTGLGLTISRKIIHSMGGELAVESEEGKGATFYFTITLKEAPATVPETEVLPEEFAKIPVEKPAVETPVRELQVLVAEDNPINQKLIQVVLKKMGLKVTLADNGEKAVEARRENHYDMIFMDIQMPVMGGVEATQEILAYEEEEGVPHIPIIALTANALPGDKEKYMNEGMDDYTTKPLDVKSIEKLVDKYCRG</sequence>
<dbReference type="InterPro" id="IPR005467">
    <property type="entry name" value="His_kinase_dom"/>
</dbReference>
<dbReference type="InterPro" id="IPR036097">
    <property type="entry name" value="HisK_dim/P_sf"/>
</dbReference>
<dbReference type="PANTHER" id="PTHR45339:SF1">
    <property type="entry name" value="HYBRID SIGNAL TRANSDUCTION HISTIDINE KINASE J"/>
    <property type="match status" value="1"/>
</dbReference>
<dbReference type="PANTHER" id="PTHR45339">
    <property type="entry name" value="HYBRID SIGNAL TRANSDUCTION HISTIDINE KINASE J"/>
    <property type="match status" value="1"/>
</dbReference>
<dbReference type="InterPro" id="IPR011006">
    <property type="entry name" value="CheY-like_superfamily"/>
</dbReference>
<dbReference type="Gene3D" id="1.10.287.130">
    <property type="match status" value="1"/>
</dbReference>
<evidence type="ECO:0000256" key="2">
    <source>
        <dbReference type="ARBA" id="ARBA00023012"/>
    </source>
</evidence>
<evidence type="ECO:0000256" key="1">
    <source>
        <dbReference type="ARBA" id="ARBA00022553"/>
    </source>
</evidence>
<dbReference type="PROSITE" id="PS50109">
    <property type="entry name" value="HIS_KIN"/>
    <property type="match status" value="1"/>
</dbReference>
<dbReference type="SMART" id="SM00448">
    <property type="entry name" value="REC"/>
    <property type="match status" value="1"/>
</dbReference>
<keyword evidence="1" id="KW-0597">Phosphoprotein</keyword>
<feature type="domain" description="Response regulatory" evidence="4">
    <location>
        <begin position="355"/>
        <end position="474"/>
    </location>
</feature>
<accession>A0A1W1CR23</accession>